<reference evidence="1 2" key="1">
    <citation type="submission" date="2014-06" db="EMBL/GenBank/DDBJ databases">
        <title>Evolutionary Origins and Diversification of the Mycorrhizal Mutualists.</title>
        <authorList>
            <consortium name="DOE Joint Genome Institute"/>
            <consortium name="Mycorrhizal Genomics Consortium"/>
            <person name="Kohler A."/>
            <person name="Kuo A."/>
            <person name="Nagy L.G."/>
            <person name="Floudas D."/>
            <person name="Copeland A."/>
            <person name="Barry K.W."/>
            <person name="Cichocki N."/>
            <person name="Veneault-Fourrey C."/>
            <person name="LaButti K."/>
            <person name="Lindquist E.A."/>
            <person name="Lipzen A."/>
            <person name="Lundell T."/>
            <person name="Morin E."/>
            <person name="Murat C."/>
            <person name="Riley R."/>
            <person name="Ohm R."/>
            <person name="Sun H."/>
            <person name="Tunlid A."/>
            <person name="Henrissat B."/>
            <person name="Grigoriev I.V."/>
            <person name="Hibbett D.S."/>
            <person name="Martin F."/>
        </authorList>
    </citation>
    <scope>NUCLEOTIDE SEQUENCE [LARGE SCALE GENOMIC DNA]</scope>
    <source>
        <strain evidence="1 2">SS14</strain>
    </source>
</reference>
<evidence type="ECO:0000313" key="1">
    <source>
        <dbReference type="EMBL" id="KIJ39646.1"/>
    </source>
</evidence>
<sequence length="55" mass="6138">MTQPPMDIDWGTVLPRSSKGERLRLSIFDIEVEFELLANHGTLPNPGLFFPGTVP</sequence>
<dbReference type="HOGENOM" id="CLU_3033914_0_0_1"/>
<dbReference type="EMBL" id="KN837150">
    <property type="protein sequence ID" value="KIJ39646.1"/>
    <property type="molecule type" value="Genomic_DNA"/>
</dbReference>
<keyword evidence="2" id="KW-1185">Reference proteome</keyword>
<accession>A0A0C9VP77</accession>
<protein>
    <submittedName>
        <fullName evidence="1">Uncharacterized protein</fullName>
    </submittedName>
</protein>
<gene>
    <name evidence="1" type="ORF">M422DRAFT_257474</name>
</gene>
<evidence type="ECO:0000313" key="2">
    <source>
        <dbReference type="Proteomes" id="UP000054279"/>
    </source>
</evidence>
<name>A0A0C9VP77_SPHS4</name>
<proteinExistence type="predicted"/>
<organism evidence="1 2">
    <name type="scientific">Sphaerobolus stellatus (strain SS14)</name>
    <dbReference type="NCBI Taxonomy" id="990650"/>
    <lineage>
        <taxon>Eukaryota</taxon>
        <taxon>Fungi</taxon>
        <taxon>Dikarya</taxon>
        <taxon>Basidiomycota</taxon>
        <taxon>Agaricomycotina</taxon>
        <taxon>Agaricomycetes</taxon>
        <taxon>Phallomycetidae</taxon>
        <taxon>Geastrales</taxon>
        <taxon>Sphaerobolaceae</taxon>
        <taxon>Sphaerobolus</taxon>
    </lineage>
</organism>
<dbReference type="Proteomes" id="UP000054279">
    <property type="component" value="Unassembled WGS sequence"/>
</dbReference>
<dbReference type="AlphaFoldDB" id="A0A0C9VP77"/>